<name>M3AW41_PSEFD</name>
<keyword evidence="3" id="KW-1185">Reference proteome</keyword>
<feature type="region of interest" description="Disordered" evidence="1">
    <location>
        <begin position="1"/>
        <end position="83"/>
    </location>
</feature>
<gene>
    <name evidence="2" type="ORF">MYCFIDRAFT_176623</name>
</gene>
<dbReference type="Proteomes" id="UP000016932">
    <property type="component" value="Unassembled WGS sequence"/>
</dbReference>
<feature type="compositionally biased region" description="Polar residues" evidence="1">
    <location>
        <begin position="42"/>
        <end position="66"/>
    </location>
</feature>
<dbReference type="HOGENOM" id="CLU_1372734_0_0_1"/>
<proteinExistence type="predicted"/>
<dbReference type="KEGG" id="pfj:MYCFIDRAFT_176623"/>
<evidence type="ECO:0000256" key="1">
    <source>
        <dbReference type="SAM" id="MobiDB-lite"/>
    </source>
</evidence>
<sequence>MGSGRRSSFWRPPPRETQAEKPESTEQSLCEDADEGPELYSNDGTVVQSLSAKSSVRPSNHTSTSPDLERTPDSPEVRSSPEKLRYDFQMYKTQLEDAQDLLWNREEHFDRERQARDERLRAGQKVKTVAEIDIDELQETQRLTRWLIQAEEEYYNAKSALLEAGVQPTGSDVESDFVDDADDSYRRSMEKDFIVTGHC</sequence>
<accession>M3AW41</accession>
<organism evidence="2 3">
    <name type="scientific">Pseudocercospora fijiensis (strain CIRAD86)</name>
    <name type="common">Black leaf streak disease fungus</name>
    <name type="synonym">Mycosphaerella fijiensis</name>
    <dbReference type="NCBI Taxonomy" id="383855"/>
    <lineage>
        <taxon>Eukaryota</taxon>
        <taxon>Fungi</taxon>
        <taxon>Dikarya</taxon>
        <taxon>Ascomycota</taxon>
        <taxon>Pezizomycotina</taxon>
        <taxon>Dothideomycetes</taxon>
        <taxon>Dothideomycetidae</taxon>
        <taxon>Mycosphaerellales</taxon>
        <taxon>Mycosphaerellaceae</taxon>
        <taxon>Pseudocercospora</taxon>
    </lineage>
</organism>
<feature type="compositionally biased region" description="Basic and acidic residues" evidence="1">
    <location>
        <begin position="67"/>
        <end position="83"/>
    </location>
</feature>
<dbReference type="GeneID" id="19333594"/>
<dbReference type="AlphaFoldDB" id="M3AW41"/>
<protein>
    <submittedName>
        <fullName evidence="2">Uncharacterized protein</fullName>
    </submittedName>
</protein>
<feature type="compositionally biased region" description="Basic and acidic residues" evidence="1">
    <location>
        <begin position="13"/>
        <end position="24"/>
    </location>
</feature>
<dbReference type="OrthoDB" id="10539840at2759"/>
<dbReference type="RefSeq" id="XP_007928556.1">
    <property type="nucleotide sequence ID" value="XM_007930365.1"/>
</dbReference>
<dbReference type="eggNOG" id="ENOG502RCPC">
    <property type="taxonomic scope" value="Eukaryota"/>
</dbReference>
<evidence type="ECO:0000313" key="3">
    <source>
        <dbReference type="Proteomes" id="UP000016932"/>
    </source>
</evidence>
<evidence type="ECO:0000313" key="2">
    <source>
        <dbReference type="EMBL" id="EME81338.1"/>
    </source>
</evidence>
<reference evidence="2 3" key="1">
    <citation type="journal article" date="2012" name="PLoS Pathog.">
        <title>Diverse lifestyles and strategies of plant pathogenesis encoded in the genomes of eighteen Dothideomycetes fungi.</title>
        <authorList>
            <person name="Ohm R.A."/>
            <person name="Feau N."/>
            <person name="Henrissat B."/>
            <person name="Schoch C.L."/>
            <person name="Horwitz B.A."/>
            <person name="Barry K.W."/>
            <person name="Condon B.J."/>
            <person name="Copeland A.C."/>
            <person name="Dhillon B."/>
            <person name="Glaser F."/>
            <person name="Hesse C.N."/>
            <person name="Kosti I."/>
            <person name="LaButti K."/>
            <person name="Lindquist E.A."/>
            <person name="Lucas S."/>
            <person name="Salamov A.A."/>
            <person name="Bradshaw R.E."/>
            <person name="Ciuffetti L."/>
            <person name="Hamelin R.C."/>
            <person name="Kema G.H.J."/>
            <person name="Lawrence C."/>
            <person name="Scott J.A."/>
            <person name="Spatafora J.W."/>
            <person name="Turgeon B.G."/>
            <person name="de Wit P.J.G.M."/>
            <person name="Zhong S."/>
            <person name="Goodwin S.B."/>
            <person name="Grigoriev I.V."/>
        </authorList>
    </citation>
    <scope>NUCLEOTIDE SEQUENCE [LARGE SCALE GENOMIC DNA]</scope>
    <source>
        <strain evidence="2 3">CIRAD86</strain>
    </source>
</reference>
<dbReference type="VEuPathDB" id="FungiDB:MYCFIDRAFT_176623"/>
<dbReference type="EMBL" id="KB446560">
    <property type="protein sequence ID" value="EME81338.1"/>
    <property type="molecule type" value="Genomic_DNA"/>
</dbReference>